<accession>A0AAU9I7V8</accession>
<reference evidence="6" key="1">
    <citation type="submission" date="2021-09" db="EMBL/GenBank/DDBJ databases">
        <authorList>
            <consortium name="AG Swart"/>
            <person name="Singh M."/>
            <person name="Singh A."/>
            <person name="Seah K."/>
            <person name="Emmerich C."/>
        </authorList>
    </citation>
    <scope>NUCLEOTIDE SEQUENCE</scope>
    <source>
        <strain evidence="6">ATCC30299</strain>
    </source>
</reference>
<dbReference type="Gene3D" id="3.30.40.10">
    <property type="entry name" value="Zinc/RING finger domain, C3HC4 (zinc finger)"/>
    <property type="match status" value="1"/>
</dbReference>
<keyword evidence="1" id="KW-0479">Metal-binding</keyword>
<dbReference type="Proteomes" id="UP001162131">
    <property type="component" value="Unassembled WGS sequence"/>
</dbReference>
<keyword evidence="3" id="KW-0862">Zinc</keyword>
<evidence type="ECO:0008006" key="8">
    <source>
        <dbReference type="Google" id="ProtNLM"/>
    </source>
</evidence>
<dbReference type="CDD" id="cd00060">
    <property type="entry name" value="FHA"/>
    <property type="match status" value="1"/>
</dbReference>
<feature type="domain" description="RING-CH-type" evidence="5">
    <location>
        <begin position="165"/>
        <end position="241"/>
    </location>
</feature>
<organism evidence="6 7">
    <name type="scientific">Blepharisma stoltei</name>
    <dbReference type="NCBI Taxonomy" id="1481888"/>
    <lineage>
        <taxon>Eukaryota</taxon>
        <taxon>Sar</taxon>
        <taxon>Alveolata</taxon>
        <taxon>Ciliophora</taxon>
        <taxon>Postciliodesmatophora</taxon>
        <taxon>Heterotrichea</taxon>
        <taxon>Heterotrichida</taxon>
        <taxon>Blepharismidae</taxon>
        <taxon>Blepharisma</taxon>
    </lineage>
</organism>
<sequence>MQKNGSTLIIKSLTWARDSHALFDYEAREVSKATLKTGHDSYLFRTGENVMISYDPSDLSNPGSRYLCKIQIIDGFFTVAVVDSIDGNALTRNEFEKIWLCVRSLQPSGGIKGYKLCEGDVIRLGRVKYRVKELKGGTGSKKGPQFSLSDALLGLNVEENSEESDGIAYKLPCRVCLSEVYTPNNPLISPCKCDGTMKYIHLKCLQQCLRSKLATKSSDHIISLSWKKLCCELCMKPYPYKLAVGKEIVELIEIPKPPNQYVILESLKKDKNSSKGLHVVSLYNNNSIKIGRAHDCDLRISDISASRLHAILKYHDRGFYIEDQGSKFGTLIQVKRPIALETNDLLSIQCGRSMLTFTTKKPWNLIPACFRSSASPFELFNSPISPGKIPLLPINTGIPLSINDPQDLLSIAGARPVRPEQYKEHNNLLFQHYQLGLNSSCEDEQGDEQSIEEVEIAELPDDLLDIPMNPSCAAGDKLNKSFS</sequence>
<evidence type="ECO:0000256" key="2">
    <source>
        <dbReference type="ARBA" id="ARBA00022771"/>
    </source>
</evidence>
<evidence type="ECO:0000259" key="4">
    <source>
        <dbReference type="PROSITE" id="PS50006"/>
    </source>
</evidence>
<gene>
    <name evidence="6" type="ORF">BSTOLATCC_MIC1388</name>
</gene>
<evidence type="ECO:0000259" key="5">
    <source>
        <dbReference type="PROSITE" id="PS51292"/>
    </source>
</evidence>
<evidence type="ECO:0000256" key="3">
    <source>
        <dbReference type="ARBA" id="ARBA00022833"/>
    </source>
</evidence>
<keyword evidence="7" id="KW-1185">Reference proteome</keyword>
<dbReference type="InterPro" id="IPR008984">
    <property type="entry name" value="SMAD_FHA_dom_sf"/>
</dbReference>
<dbReference type="CDD" id="cd16495">
    <property type="entry name" value="RING_CH-C4HC3_MARCH"/>
    <property type="match status" value="1"/>
</dbReference>
<dbReference type="AlphaFoldDB" id="A0AAU9I7V8"/>
<dbReference type="SUPFAM" id="SSF57850">
    <property type="entry name" value="RING/U-box"/>
    <property type="match status" value="1"/>
</dbReference>
<dbReference type="GO" id="GO:0008270">
    <property type="term" value="F:zinc ion binding"/>
    <property type="evidence" value="ECO:0007669"/>
    <property type="project" value="UniProtKB-KW"/>
</dbReference>
<dbReference type="InterPro" id="IPR011016">
    <property type="entry name" value="Znf_RING-CH"/>
</dbReference>
<dbReference type="Gene3D" id="2.60.200.20">
    <property type="match status" value="1"/>
</dbReference>
<dbReference type="SMART" id="SM00744">
    <property type="entry name" value="RINGv"/>
    <property type="match status" value="1"/>
</dbReference>
<dbReference type="SMART" id="SM00240">
    <property type="entry name" value="FHA"/>
    <property type="match status" value="1"/>
</dbReference>
<dbReference type="PANTHER" id="PTHR46210:SF1">
    <property type="entry name" value="FHA DOMAIN-CONTAINING PROTEIN"/>
    <property type="match status" value="1"/>
</dbReference>
<proteinExistence type="predicted"/>
<protein>
    <recommendedName>
        <fullName evidence="8">FHA domain-containing protein</fullName>
    </recommendedName>
</protein>
<comment type="caution">
    <text evidence="6">The sequence shown here is derived from an EMBL/GenBank/DDBJ whole genome shotgun (WGS) entry which is preliminary data.</text>
</comment>
<evidence type="ECO:0000256" key="1">
    <source>
        <dbReference type="ARBA" id="ARBA00022723"/>
    </source>
</evidence>
<dbReference type="InterPro" id="IPR013083">
    <property type="entry name" value="Znf_RING/FYVE/PHD"/>
</dbReference>
<evidence type="ECO:0000313" key="6">
    <source>
        <dbReference type="EMBL" id="CAG9310546.1"/>
    </source>
</evidence>
<evidence type="ECO:0000313" key="7">
    <source>
        <dbReference type="Proteomes" id="UP001162131"/>
    </source>
</evidence>
<dbReference type="SUPFAM" id="SSF49879">
    <property type="entry name" value="SMAD/FHA domain"/>
    <property type="match status" value="1"/>
</dbReference>
<dbReference type="Pfam" id="PF00498">
    <property type="entry name" value="FHA"/>
    <property type="match status" value="1"/>
</dbReference>
<dbReference type="InterPro" id="IPR000253">
    <property type="entry name" value="FHA_dom"/>
</dbReference>
<dbReference type="PROSITE" id="PS50006">
    <property type="entry name" value="FHA_DOMAIN"/>
    <property type="match status" value="1"/>
</dbReference>
<dbReference type="PROSITE" id="PS51292">
    <property type="entry name" value="ZF_RING_CH"/>
    <property type="match status" value="1"/>
</dbReference>
<dbReference type="Pfam" id="PF12906">
    <property type="entry name" value="RINGv"/>
    <property type="match status" value="1"/>
</dbReference>
<dbReference type="EMBL" id="CAJZBQ010000002">
    <property type="protein sequence ID" value="CAG9310546.1"/>
    <property type="molecule type" value="Genomic_DNA"/>
</dbReference>
<feature type="domain" description="FHA" evidence="4">
    <location>
        <begin position="288"/>
        <end position="337"/>
    </location>
</feature>
<name>A0AAU9I7V8_9CILI</name>
<dbReference type="PANTHER" id="PTHR46210">
    <property type="entry name" value="FHA DOMAIN-CONTAINING PROTEIN"/>
    <property type="match status" value="1"/>
</dbReference>
<keyword evidence="2" id="KW-0863">Zinc-finger</keyword>